<dbReference type="AlphaFoldDB" id="C5BCY5"/>
<organism evidence="1 2">
    <name type="scientific">Edwardsiella ictaluri (strain 93-146)</name>
    <dbReference type="NCBI Taxonomy" id="634503"/>
    <lineage>
        <taxon>Bacteria</taxon>
        <taxon>Pseudomonadati</taxon>
        <taxon>Pseudomonadota</taxon>
        <taxon>Gammaproteobacteria</taxon>
        <taxon>Enterobacterales</taxon>
        <taxon>Hafniaceae</taxon>
        <taxon>Edwardsiella</taxon>
    </lineage>
</organism>
<accession>C5BCY5</accession>
<proteinExistence type="predicted"/>
<gene>
    <name evidence="1" type="ordered locus">NT01EI_1095</name>
</gene>
<evidence type="ECO:0000313" key="1">
    <source>
        <dbReference type="EMBL" id="ACR68306.1"/>
    </source>
</evidence>
<dbReference type="HOGENOM" id="CLU_055261_1_4_6"/>
<reference evidence="2" key="1">
    <citation type="submission" date="2009-03" db="EMBL/GenBank/DDBJ databases">
        <title>Complete genome sequence of Edwardsiella ictaluri 93-146.</title>
        <authorList>
            <person name="Williams M.L."/>
            <person name="Gillaspy A.F."/>
            <person name="Dyer D.W."/>
            <person name="Thune R.L."/>
            <person name="Waldbieser G.C."/>
            <person name="Schuster S.C."/>
            <person name="Gipson J."/>
            <person name="Zaitshik J."/>
            <person name="Landry C."/>
            <person name="Lawrence M.L."/>
        </authorList>
    </citation>
    <scope>NUCLEOTIDE SEQUENCE [LARGE SCALE GENOMIC DNA]</scope>
    <source>
        <strain evidence="2">93-146</strain>
    </source>
</reference>
<name>C5BCY5_EDWI9</name>
<evidence type="ECO:0000313" key="2">
    <source>
        <dbReference type="Proteomes" id="UP000001485"/>
    </source>
</evidence>
<dbReference type="EMBL" id="CP001600">
    <property type="protein sequence ID" value="ACR68306.1"/>
    <property type="molecule type" value="Genomic_DNA"/>
</dbReference>
<dbReference type="KEGG" id="eic:NT01EI_1095"/>
<dbReference type="Proteomes" id="UP000001485">
    <property type="component" value="Chromosome"/>
</dbReference>
<reference evidence="1 2" key="2">
    <citation type="journal article" date="2012" name="J. Bacteriol.">
        <title>Genome Sequence of Edwardsiella ictaluri 93-146, a Strain Associated with a Natural Channel Catfish Outbreak of Enteric Septicemia of Catfish.</title>
        <authorList>
            <person name="Williams M.L."/>
            <person name="Gillaspy A.F."/>
            <person name="Dyer D.W."/>
            <person name="Thune R.L."/>
            <person name="Waldbieser G.C."/>
            <person name="Schuster S.C."/>
            <person name="Gipson J."/>
            <person name="Zaitshik J."/>
            <person name="Landry C."/>
            <person name="Banes M.M."/>
            <person name="Lawrence M.L."/>
        </authorList>
    </citation>
    <scope>NUCLEOTIDE SEQUENCE [LARGE SCALE GENOMIC DNA]</scope>
    <source>
        <strain evidence="1 2">93-146</strain>
    </source>
</reference>
<sequence>MRAGYVSGKNIHDMQMVEDSAGALQTGRRLPLWLDKGYDAEWLEVCLKVRRYEPHIPSGREASKAIKNSGFKAHRWMKRFRRILIRWEKKAENHEAMLHFACDLIAWN</sequence>
<protein>
    <submittedName>
        <fullName evidence="1">Putative transposase</fullName>
    </submittedName>
</protein>